<proteinExistence type="predicted"/>
<sequence length="778" mass="90102">MKVLSANSEVFREEEVMIDSHISFGPYVKFLKEKAAKTSDARAAYYQKIVKQFEGNPALLGPIAGADDLSAYQEYLDLIIATIFPVTVDMDKDIYGIGVPHKFAIFYYSDLFKKLFAANGDKLLAVPEGISVEKVKRDKLEWLYKLLLEKVYGFPMDYQNEIIHHVTLPESNGLKKYVKLHIDARFVDVKVKGEIPNLKYDNICQQHFSLEVLQELLPLRNFALEGFVIWTIQDVTKDEVQNTMKNLILNMHDGNEQQTYRRMEEELESLIQQEDVSVHIVPIPKINGKYVLECDLCESGVMLGVINNGKQQQQLFQQLLEHLMMQKDPLLIPEVTDATLLSYPFLRYLPLKGIKSYLMAPIWYEGQLLGIVEIASSQVNKVTAETIGRAYPAHQQVMMLLTRGADIVNNRIVQVIKEQFTALQPSVEWKFTDAAWHYLHTPQEERKDIGNISFEDVYPLYGAVDIRNSSTERSNAIHEDLREQLLLIREILDYIGNAIYLPLLEELKFKNDELITGITSGMLSEDELKTNNYLDEEIGPLFRHLHESHPELQPALERYFSVVDTSEGHILHHRQEYEESLAKINEKINKYLDKEKENIQHSFPCYFEKYRTDGVEYNIYIGQAIAQSRKFDMLYLRNLRLWQLSSMAEIAKMTNKLKDTLKVPLQTTQLILVHSNPIDISFRQDERRFDVEGAYNIRYEIMKKRIDKVHIRQTGKRLTQPGTISIVYAYAKEMEEYLKYITFLQNKGVLSSEVEMLDLEDLQGVSGLRALRVKVNMD</sequence>
<name>A0A1G7TML4_CHIFI</name>
<accession>A0A1G7TML4</accession>
<gene>
    <name evidence="1" type="ORF">SAMN04488121_1048</name>
</gene>
<dbReference type="Proteomes" id="UP000199045">
    <property type="component" value="Unassembled WGS sequence"/>
</dbReference>
<dbReference type="AlphaFoldDB" id="A0A1G7TML4"/>
<protein>
    <recommendedName>
        <fullName evidence="3">GAF domain-containing protein</fullName>
    </recommendedName>
</protein>
<dbReference type="STRING" id="104663.SAMN04488121_1048"/>
<evidence type="ECO:0000313" key="1">
    <source>
        <dbReference type="EMBL" id="SDG36441.1"/>
    </source>
</evidence>
<evidence type="ECO:0008006" key="3">
    <source>
        <dbReference type="Google" id="ProtNLM"/>
    </source>
</evidence>
<reference evidence="1 2" key="1">
    <citation type="submission" date="2016-10" db="EMBL/GenBank/DDBJ databases">
        <authorList>
            <person name="de Groot N.N."/>
        </authorList>
    </citation>
    <scope>NUCLEOTIDE SEQUENCE [LARGE SCALE GENOMIC DNA]</scope>
    <source>
        <strain evidence="1 2">DSM 527</strain>
    </source>
</reference>
<dbReference type="InterPro" id="IPR029016">
    <property type="entry name" value="GAF-like_dom_sf"/>
</dbReference>
<dbReference type="OrthoDB" id="627374at2"/>
<dbReference type="EMBL" id="FNBN01000004">
    <property type="protein sequence ID" value="SDG36441.1"/>
    <property type="molecule type" value="Genomic_DNA"/>
</dbReference>
<dbReference type="RefSeq" id="WP_089834206.1">
    <property type="nucleotide sequence ID" value="NZ_FNBN01000004.1"/>
</dbReference>
<organism evidence="1 2">
    <name type="scientific">Chitinophaga filiformis</name>
    <name type="common">Myxococcus filiformis</name>
    <name type="synonym">Flexibacter filiformis</name>
    <dbReference type="NCBI Taxonomy" id="104663"/>
    <lineage>
        <taxon>Bacteria</taxon>
        <taxon>Pseudomonadati</taxon>
        <taxon>Bacteroidota</taxon>
        <taxon>Chitinophagia</taxon>
        <taxon>Chitinophagales</taxon>
        <taxon>Chitinophagaceae</taxon>
        <taxon>Chitinophaga</taxon>
    </lineage>
</organism>
<dbReference type="SUPFAM" id="SSF55781">
    <property type="entry name" value="GAF domain-like"/>
    <property type="match status" value="1"/>
</dbReference>
<dbReference type="Gene3D" id="3.30.450.40">
    <property type="match status" value="1"/>
</dbReference>
<evidence type="ECO:0000313" key="2">
    <source>
        <dbReference type="Proteomes" id="UP000199045"/>
    </source>
</evidence>